<organism evidence="3 4">
    <name type="scientific">Apiospora rasikravindrae</name>
    <dbReference type="NCBI Taxonomy" id="990691"/>
    <lineage>
        <taxon>Eukaryota</taxon>
        <taxon>Fungi</taxon>
        <taxon>Dikarya</taxon>
        <taxon>Ascomycota</taxon>
        <taxon>Pezizomycotina</taxon>
        <taxon>Sordariomycetes</taxon>
        <taxon>Xylariomycetidae</taxon>
        <taxon>Amphisphaeriales</taxon>
        <taxon>Apiosporaceae</taxon>
        <taxon>Apiospora</taxon>
    </lineage>
</organism>
<dbReference type="Proteomes" id="UP001444661">
    <property type="component" value="Unassembled WGS sequence"/>
</dbReference>
<evidence type="ECO:0000256" key="1">
    <source>
        <dbReference type="SAM" id="MobiDB-lite"/>
    </source>
</evidence>
<feature type="signal peptide" evidence="2">
    <location>
        <begin position="1"/>
        <end position="15"/>
    </location>
</feature>
<feature type="compositionally biased region" description="Basic residues" evidence="1">
    <location>
        <begin position="160"/>
        <end position="174"/>
    </location>
</feature>
<proteinExistence type="predicted"/>
<name>A0ABR1SE68_9PEZI</name>
<evidence type="ECO:0000313" key="4">
    <source>
        <dbReference type="Proteomes" id="UP001444661"/>
    </source>
</evidence>
<feature type="region of interest" description="Disordered" evidence="1">
    <location>
        <begin position="152"/>
        <end position="252"/>
    </location>
</feature>
<protein>
    <submittedName>
        <fullName evidence="3">Uncharacterized protein</fullName>
    </submittedName>
</protein>
<feature type="chain" id="PRO_5046032830" evidence="2">
    <location>
        <begin position="16"/>
        <end position="370"/>
    </location>
</feature>
<comment type="caution">
    <text evidence="3">The sequence shown here is derived from an EMBL/GenBank/DDBJ whole genome shotgun (WGS) entry which is preliminary data.</text>
</comment>
<reference evidence="3 4" key="1">
    <citation type="submission" date="2023-01" db="EMBL/GenBank/DDBJ databases">
        <title>Analysis of 21 Apiospora genomes using comparative genomics revels a genus with tremendous synthesis potential of carbohydrate active enzymes and secondary metabolites.</title>
        <authorList>
            <person name="Sorensen T."/>
        </authorList>
    </citation>
    <scope>NUCLEOTIDE SEQUENCE [LARGE SCALE GENOMIC DNA]</scope>
    <source>
        <strain evidence="3 4">CBS 33761</strain>
    </source>
</reference>
<feature type="compositionally biased region" description="Polar residues" evidence="1">
    <location>
        <begin position="179"/>
        <end position="192"/>
    </location>
</feature>
<gene>
    <name evidence="3" type="ORF">PG993_011322</name>
</gene>
<evidence type="ECO:0000256" key="2">
    <source>
        <dbReference type="SAM" id="SignalP"/>
    </source>
</evidence>
<evidence type="ECO:0000313" key="3">
    <source>
        <dbReference type="EMBL" id="KAK8030031.1"/>
    </source>
</evidence>
<accession>A0ABR1SE68</accession>
<feature type="compositionally biased region" description="Low complexity" evidence="1">
    <location>
        <begin position="193"/>
        <end position="252"/>
    </location>
</feature>
<keyword evidence="4" id="KW-1185">Reference proteome</keyword>
<dbReference type="EMBL" id="JAQQWK010000010">
    <property type="protein sequence ID" value="KAK8030031.1"/>
    <property type="molecule type" value="Genomic_DNA"/>
</dbReference>
<keyword evidence="2" id="KW-0732">Signal</keyword>
<sequence>MPSLHFALFAGAVAALPSNLFGRVILNEGNPYKTCQENPCAAGVIAAGRPTPNEALLECSAFFATEVTSTKTSTSTVTTNPPPVTVTSTQTLPTNTVSNVRTTNTVTTTVEVTDYQEVISYFTYYEGNVVEIDATETFTEVETKTVTSTQIFAPQGAKKRDVRKGPKPKRGACRHHPESTTLPSASITTSTNSSGLASSTETSTTTSDPASTTLISSSTDLTSSTEASDNSADPASTTEASTITSNSASSTPASLPAFCSDVGLYFSACSCAYVTGMPIRTVSTVILVTETILSTDTVFATAYSGVTQTATITAFVTTEVEVTIATETDTYVDDVLVEFTDYDYETSTVTIPSLTTKTVVVTMTPTLTVN</sequence>